<feature type="domain" description="Macro" evidence="1">
    <location>
        <begin position="20"/>
        <end position="187"/>
    </location>
</feature>
<dbReference type="Proteomes" id="UP000689195">
    <property type="component" value="Unassembled WGS sequence"/>
</dbReference>
<dbReference type="EMBL" id="CAJJDO010000101">
    <property type="protein sequence ID" value="CAD8192253.1"/>
    <property type="molecule type" value="Genomic_DNA"/>
</dbReference>
<name>A0A8S1WR87_9CILI</name>
<comment type="caution">
    <text evidence="2">The sequence shown here is derived from an EMBL/GenBank/DDBJ whole genome shotgun (WGS) entry which is preliminary data.</text>
</comment>
<sequence length="218" mass="25642">MGNNICGIEEDKKHSLQSESKVINTRTINQTTIQILQADIVEELVDVVVNSSHEPDWFYISKRDKNKKANELLQQMNIGDLIITSAENVNSVQIFHVRQPFYQDAKDLLQIFNVYKQFLQQKGHKTISFTEQNTPNFQIPKQFHAEIFIRAILSAIQEVDIKFQLIKFFSLNQLTLKYFSYELMKQLDELKIPYLNCDINNYLIFSKMEKILNKRSIF</sequence>
<keyword evidence="3" id="KW-1185">Reference proteome</keyword>
<proteinExistence type="predicted"/>
<accession>A0A8S1WR87</accession>
<organism evidence="2 3">
    <name type="scientific">Paramecium pentaurelia</name>
    <dbReference type="NCBI Taxonomy" id="43138"/>
    <lineage>
        <taxon>Eukaryota</taxon>
        <taxon>Sar</taxon>
        <taxon>Alveolata</taxon>
        <taxon>Ciliophora</taxon>
        <taxon>Intramacronucleata</taxon>
        <taxon>Oligohymenophorea</taxon>
        <taxon>Peniculida</taxon>
        <taxon>Parameciidae</taxon>
        <taxon>Paramecium</taxon>
    </lineage>
</organism>
<protein>
    <recommendedName>
        <fullName evidence="1">Macro domain-containing protein</fullName>
    </recommendedName>
</protein>
<dbReference type="PROSITE" id="PS51154">
    <property type="entry name" value="MACRO"/>
    <property type="match status" value="1"/>
</dbReference>
<dbReference type="AlphaFoldDB" id="A0A8S1WR87"/>
<reference evidence="2" key="1">
    <citation type="submission" date="2021-01" db="EMBL/GenBank/DDBJ databases">
        <authorList>
            <consortium name="Genoscope - CEA"/>
            <person name="William W."/>
        </authorList>
    </citation>
    <scope>NUCLEOTIDE SEQUENCE</scope>
</reference>
<evidence type="ECO:0000259" key="1">
    <source>
        <dbReference type="PROSITE" id="PS51154"/>
    </source>
</evidence>
<evidence type="ECO:0000313" key="3">
    <source>
        <dbReference type="Proteomes" id="UP000689195"/>
    </source>
</evidence>
<evidence type="ECO:0000313" key="2">
    <source>
        <dbReference type="EMBL" id="CAD8192253.1"/>
    </source>
</evidence>
<dbReference type="InterPro" id="IPR002589">
    <property type="entry name" value="Macro_dom"/>
</dbReference>
<gene>
    <name evidence="2" type="ORF">PPENT_87.1.T1010048</name>
</gene>